<dbReference type="STRING" id="426702.SAMN04488099_1065"/>
<evidence type="ECO:0000259" key="1">
    <source>
        <dbReference type="PROSITE" id="PS50879"/>
    </source>
</evidence>
<name>A0A1H7JPQ1_9LACT</name>
<proteinExistence type="predicted"/>
<dbReference type="GO" id="GO:0004523">
    <property type="term" value="F:RNA-DNA hybrid ribonuclease activity"/>
    <property type="evidence" value="ECO:0007669"/>
    <property type="project" value="InterPro"/>
</dbReference>
<dbReference type="InterPro" id="IPR012337">
    <property type="entry name" value="RNaseH-like_sf"/>
</dbReference>
<sequence>MLKIYSDAAVSQKNQLAGTGLVVAGDGLHEQLNAPLKDCLDNHLAELKAFYLAVNWVHEHDRTQEWTVFHTDSQLVAQSIRKNHMKNPAYIEIFKDIQHLLSHLSFYEVKWIPEKQNKGADNLAKQAIAKQLKQKTAKK</sequence>
<evidence type="ECO:0000313" key="2">
    <source>
        <dbReference type="EMBL" id="SEK75827.1"/>
    </source>
</evidence>
<dbReference type="Pfam" id="PF13456">
    <property type="entry name" value="RVT_3"/>
    <property type="match status" value="1"/>
</dbReference>
<dbReference type="Proteomes" id="UP000199081">
    <property type="component" value="Unassembled WGS sequence"/>
</dbReference>
<dbReference type="GO" id="GO:0003676">
    <property type="term" value="F:nucleic acid binding"/>
    <property type="evidence" value="ECO:0007669"/>
    <property type="project" value="InterPro"/>
</dbReference>
<gene>
    <name evidence="2" type="ORF">SAMN04488099_1065</name>
</gene>
<organism evidence="2 3">
    <name type="scientific">Alkalibacterium pelagium</name>
    <dbReference type="NCBI Taxonomy" id="426702"/>
    <lineage>
        <taxon>Bacteria</taxon>
        <taxon>Bacillati</taxon>
        <taxon>Bacillota</taxon>
        <taxon>Bacilli</taxon>
        <taxon>Lactobacillales</taxon>
        <taxon>Carnobacteriaceae</taxon>
        <taxon>Alkalibacterium</taxon>
    </lineage>
</organism>
<evidence type="ECO:0000313" key="3">
    <source>
        <dbReference type="Proteomes" id="UP000199081"/>
    </source>
</evidence>
<dbReference type="InterPro" id="IPR036397">
    <property type="entry name" value="RNaseH_sf"/>
</dbReference>
<protein>
    <submittedName>
        <fullName evidence="2">Ribonuclease HI</fullName>
    </submittedName>
</protein>
<dbReference type="InterPro" id="IPR052929">
    <property type="entry name" value="RNase_H-like_EbsB-rel"/>
</dbReference>
<feature type="domain" description="RNase H type-1" evidence="1">
    <location>
        <begin position="1"/>
        <end position="129"/>
    </location>
</feature>
<dbReference type="PANTHER" id="PTHR47074:SF48">
    <property type="entry name" value="POLYNUCLEOTIDYL TRANSFERASE, RIBONUCLEASE H-LIKE SUPERFAMILY PROTEIN"/>
    <property type="match status" value="1"/>
</dbReference>
<dbReference type="InterPro" id="IPR002156">
    <property type="entry name" value="RNaseH_domain"/>
</dbReference>
<dbReference type="RefSeq" id="WP_091480335.1">
    <property type="nucleotide sequence ID" value="NZ_BJYC01000008.1"/>
</dbReference>
<dbReference type="EMBL" id="FNZU01000006">
    <property type="protein sequence ID" value="SEK75827.1"/>
    <property type="molecule type" value="Genomic_DNA"/>
</dbReference>
<dbReference type="PANTHER" id="PTHR47074">
    <property type="entry name" value="BNAC02G40300D PROTEIN"/>
    <property type="match status" value="1"/>
</dbReference>
<dbReference type="AlphaFoldDB" id="A0A1H7JPQ1"/>
<dbReference type="Gene3D" id="3.30.420.10">
    <property type="entry name" value="Ribonuclease H-like superfamily/Ribonuclease H"/>
    <property type="match status" value="1"/>
</dbReference>
<dbReference type="PROSITE" id="PS50879">
    <property type="entry name" value="RNASE_H_1"/>
    <property type="match status" value="1"/>
</dbReference>
<reference evidence="3" key="1">
    <citation type="submission" date="2016-10" db="EMBL/GenBank/DDBJ databases">
        <authorList>
            <person name="Varghese N."/>
            <person name="Submissions S."/>
        </authorList>
    </citation>
    <scope>NUCLEOTIDE SEQUENCE [LARGE SCALE GENOMIC DNA]</scope>
    <source>
        <strain evidence="3">DSM 19183</strain>
    </source>
</reference>
<accession>A0A1H7JPQ1</accession>
<dbReference type="SUPFAM" id="SSF53098">
    <property type="entry name" value="Ribonuclease H-like"/>
    <property type="match status" value="1"/>
</dbReference>
<keyword evidence="3" id="KW-1185">Reference proteome</keyword>
<dbReference type="OrthoDB" id="7845843at2"/>